<keyword evidence="5" id="KW-0805">Transcription regulation</keyword>
<organism evidence="7 8">
    <name type="scientific">Salipaludibacillus neizhouensis</name>
    <dbReference type="NCBI Taxonomy" id="885475"/>
    <lineage>
        <taxon>Bacteria</taxon>
        <taxon>Bacillati</taxon>
        <taxon>Bacillota</taxon>
        <taxon>Bacilli</taxon>
        <taxon>Bacillales</taxon>
        <taxon>Bacillaceae</taxon>
    </lineage>
</organism>
<dbReference type="RefSeq" id="WP_110935276.1">
    <property type="nucleotide sequence ID" value="NZ_KZ614146.1"/>
</dbReference>
<dbReference type="InterPro" id="IPR036388">
    <property type="entry name" value="WH-like_DNA-bd_sf"/>
</dbReference>
<evidence type="ECO:0000256" key="4">
    <source>
        <dbReference type="ARBA" id="ARBA00023267"/>
    </source>
</evidence>
<dbReference type="SUPFAM" id="SSF46785">
    <property type="entry name" value="Winged helix' DNA-binding domain"/>
    <property type="match status" value="1"/>
</dbReference>
<comment type="caution">
    <text evidence="5">Lacks conserved residue(s) required for the propagation of feature annotation.</text>
</comment>
<evidence type="ECO:0000259" key="6">
    <source>
        <dbReference type="PROSITE" id="PS51733"/>
    </source>
</evidence>
<dbReference type="Gene3D" id="1.10.10.10">
    <property type="entry name" value="Winged helix-like DNA-binding domain superfamily/Winged helix DNA-binding domain"/>
    <property type="match status" value="1"/>
</dbReference>
<evidence type="ECO:0000256" key="2">
    <source>
        <dbReference type="ARBA" id="ARBA00022741"/>
    </source>
</evidence>
<comment type="function">
    <text evidence="5">Acts both as a biotin--[acetyl-CoA-carboxylase] ligase and a repressor.</text>
</comment>
<dbReference type="PANTHER" id="PTHR12835">
    <property type="entry name" value="BIOTIN PROTEIN LIGASE"/>
    <property type="match status" value="1"/>
</dbReference>
<dbReference type="HAMAP" id="MF_00978">
    <property type="entry name" value="Bifunct_BirA"/>
    <property type="match status" value="1"/>
</dbReference>
<feature type="binding site" evidence="5">
    <location>
        <begin position="90"/>
        <end position="92"/>
    </location>
    <ligand>
        <name>biotin</name>
        <dbReference type="ChEBI" id="CHEBI:57586"/>
    </ligand>
</feature>
<dbReference type="GO" id="GO:0004077">
    <property type="term" value="F:biotin--[biotin carboxyl-carrier protein] ligase activity"/>
    <property type="evidence" value="ECO:0007669"/>
    <property type="project" value="UniProtKB-UniRule"/>
</dbReference>
<keyword evidence="1 5" id="KW-0436">Ligase</keyword>
<gene>
    <name evidence="5" type="primary">birA</name>
    <name evidence="7" type="ORF">CR203_09425</name>
</gene>
<keyword evidence="5" id="KW-0678">Repressor</keyword>
<keyword evidence="2 5" id="KW-0547">Nucleotide-binding</keyword>
<dbReference type="Pfam" id="PF08279">
    <property type="entry name" value="HTH_11"/>
    <property type="match status" value="1"/>
</dbReference>
<dbReference type="Gene3D" id="2.30.30.100">
    <property type="match status" value="1"/>
</dbReference>
<comment type="similarity">
    <text evidence="5">Belongs to the biotin--protein ligase family.</text>
</comment>
<keyword evidence="5" id="KW-0238">DNA-binding</keyword>
<dbReference type="EMBL" id="PDOE01000003">
    <property type="protein sequence ID" value="RKL67560.1"/>
    <property type="molecule type" value="Genomic_DNA"/>
</dbReference>
<evidence type="ECO:0000256" key="3">
    <source>
        <dbReference type="ARBA" id="ARBA00022840"/>
    </source>
</evidence>
<dbReference type="InterPro" id="IPR045864">
    <property type="entry name" value="aa-tRNA-synth_II/BPL/LPL"/>
</dbReference>
<evidence type="ECO:0000256" key="1">
    <source>
        <dbReference type="ARBA" id="ARBA00022598"/>
    </source>
</evidence>
<keyword evidence="5" id="KW-0804">Transcription</keyword>
<evidence type="ECO:0000313" key="7">
    <source>
        <dbReference type="EMBL" id="RKL67560.1"/>
    </source>
</evidence>
<dbReference type="InterPro" id="IPR008988">
    <property type="entry name" value="Transcriptional_repressor_C"/>
</dbReference>
<dbReference type="InterPro" id="IPR013196">
    <property type="entry name" value="HTH_11"/>
</dbReference>
<dbReference type="Proteomes" id="UP000281498">
    <property type="component" value="Unassembled WGS sequence"/>
</dbReference>
<dbReference type="PROSITE" id="PS51733">
    <property type="entry name" value="BPL_LPL_CATALYTIC"/>
    <property type="match status" value="1"/>
</dbReference>
<accession>A0A3A9K9W9</accession>
<dbReference type="GO" id="GO:0016740">
    <property type="term" value="F:transferase activity"/>
    <property type="evidence" value="ECO:0007669"/>
    <property type="project" value="UniProtKB-ARBA"/>
</dbReference>
<dbReference type="Pfam" id="PF03099">
    <property type="entry name" value="BPL_LplA_LipB"/>
    <property type="match status" value="1"/>
</dbReference>
<reference evidence="7 8" key="1">
    <citation type="submission" date="2017-10" db="EMBL/GenBank/DDBJ databases">
        <title>Bacillus sp. nov., a halophilic bacterium isolated from a Keqin Lake.</title>
        <authorList>
            <person name="Wang H."/>
        </authorList>
    </citation>
    <scope>NUCLEOTIDE SEQUENCE [LARGE SCALE GENOMIC DNA]</scope>
    <source>
        <strain evidence="7 8">KCTC 13187</strain>
    </source>
</reference>
<keyword evidence="3 5" id="KW-0067">ATP-binding</keyword>
<dbReference type="SUPFAM" id="SSF50037">
    <property type="entry name" value="C-terminal domain of transcriptional repressors"/>
    <property type="match status" value="1"/>
</dbReference>
<sequence>MKSKLVQLLRENQGFFLSGEKISIELNCSRTAVWKHVNALRKEGYVIEAVSNKGYQLMQNEDLLSKHAILSRVKDNPLFHHIAFYDSVTSTNTIAHKLINEDVKEGVVVVADEQTAGKGRLGRKWASPKRSAIAMSIILKPKLDFRQAPQLTLVAAVAVTRAVKIVTGLELEIKWPNDLLIKGKKVCGILTEMQADSDRIQSIIIGIGLNVNQQHFSEELVDLATSLQKEGDRVFDRAELIAAILKEFTWLYETYITKGFSFIKPLWEAHEITIGKEVVARSASNTKTGIAIGIDEEGVLLLQDDDQDVHRIYSADISFEN</sequence>
<dbReference type="InterPro" id="IPR004143">
    <property type="entry name" value="BPL_LPL_catalytic"/>
</dbReference>
<dbReference type="Pfam" id="PF02237">
    <property type="entry name" value="BPL_C"/>
    <property type="match status" value="1"/>
</dbReference>
<dbReference type="InterPro" id="IPR036390">
    <property type="entry name" value="WH_DNA-bd_sf"/>
</dbReference>
<dbReference type="GO" id="GO:0009249">
    <property type="term" value="P:protein lipoylation"/>
    <property type="evidence" value="ECO:0007669"/>
    <property type="project" value="UniProtKB-ARBA"/>
</dbReference>
<comment type="catalytic activity">
    <reaction evidence="5">
        <text>biotin + L-lysyl-[protein] + ATP = N(6)-biotinyl-L-lysyl-[protein] + AMP + diphosphate + H(+)</text>
        <dbReference type="Rhea" id="RHEA:11756"/>
        <dbReference type="Rhea" id="RHEA-COMP:9752"/>
        <dbReference type="Rhea" id="RHEA-COMP:10505"/>
        <dbReference type="ChEBI" id="CHEBI:15378"/>
        <dbReference type="ChEBI" id="CHEBI:29969"/>
        <dbReference type="ChEBI" id="CHEBI:30616"/>
        <dbReference type="ChEBI" id="CHEBI:33019"/>
        <dbReference type="ChEBI" id="CHEBI:57586"/>
        <dbReference type="ChEBI" id="CHEBI:83144"/>
        <dbReference type="ChEBI" id="CHEBI:456215"/>
        <dbReference type="EC" id="6.3.4.15"/>
    </reaction>
</comment>
<proteinExistence type="inferred from homology"/>
<dbReference type="AlphaFoldDB" id="A0A3A9K9W9"/>
<dbReference type="EC" id="6.3.4.15" evidence="5"/>
<dbReference type="NCBIfam" id="TIGR00121">
    <property type="entry name" value="birA_ligase"/>
    <property type="match status" value="1"/>
</dbReference>
<protein>
    <recommendedName>
        <fullName evidence="5">Bifunctional ligase/repressor BirA</fullName>
    </recommendedName>
    <alternativeName>
        <fullName evidence="5">Biotin--[acetyl-CoA-carboxylase] ligase</fullName>
        <ecNumber evidence="5">6.3.4.15</ecNumber>
    </alternativeName>
    <alternativeName>
        <fullName evidence="5">Biotin--protein ligase</fullName>
    </alternativeName>
    <alternativeName>
        <fullName evidence="5">Biotin-[acetyl-CoA carboxylase] synthetase</fullName>
    </alternativeName>
</protein>
<dbReference type="SUPFAM" id="SSF55681">
    <property type="entry name" value="Class II aaRS and biotin synthetases"/>
    <property type="match status" value="1"/>
</dbReference>
<name>A0A3A9K9W9_9BACI</name>
<dbReference type="GO" id="GO:0003677">
    <property type="term" value="F:DNA binding"/>
    <property type="evidence" value="ECO:0007669"/>
    <property type="project" value="UniProtKB-UniRule"/>
</dbReference>
<feature type="domain" description="BPL/LPL catalytic" evidence="6">
    <location>
        <begin position="65"/>
        <end position="256"/>
    </location>
</feature>
<dbReference type="PANTHER" id="PTHR12835:SF5">
    <property type="entry name" value="BIOTIN--PROTEIN LIGASE"/>
    <property type="match status" value="1"/>
</dbReference>
<dbReference type="InterPro" id="IPR004408">
    <property type="entry name" value="Biotin_CoA_COase_ligase"/>
</dbReference>
<dbReference type="GO" id="GO:0006355">
    <property type="term" value="P:regulation of DNA-templated transcription"/>
    <property type="evidence" value="ECO:0007669"/>
    <property type="project" value="UniProtKB-UniRule"/>
</dbReference>
<feature type="binding site" evidence="5">
    <location>
        <position position="185"/>
    </location>
    <ligand>
        <name>biotin</name>
        <dbReference type="ChEBI" id="CHEBI:57586"/>
    </ligand>
</feature>
<dbReference type="CDD" id="cd16442">
    <property type="entry name" value="BPL"/>
    <property type="match status" value="1"/>
</dbReference>
<keyword evidence="8" id="KW-1185">Reference proteome</keyword>
<keyword evidence="4 5" id="KW-0092">Biotin</keyword>
<feature type="DNA-binding region" description="H-T-H motif" evidence="5">
    <location>
        <begin position="19"/>
        <end position="38"/>
    </location>
</feature>
<dbReference type="OrthoDB" id="9807064at2"/>
<evidence type="ECO:0000256" key="5">
    <source>
        <dbReference type="HAMAP-Rule" id="MF_00978"/>
    </source>
</evidence>
<dbReference type="GO" id="GO:0005737">
    <property type="term" value="C:cytoplasm"/>
    <property type="evidence" value="ECO:0007669"/>
    <property type="project" value="TreeGrafter"/>
</dbReference>
<feature type="binding site" evidence="5">
    <location>
        <position position="114"/>
    </location>
    <ligand>
        <name>biotin</name>
        <dbReference type="ChEBI" id="CHEBI:57586"/>
    </ligand>
</feature>
<evidence type="ECO:0000313" key="8">
    <source>
        <dbReference type="Proteomes" id="UP000281498"/>
    </source>
</evidence>
<comment type="caution">
    <text evidence="7">The sequence shown here is derived from an EMBL/GenBank/DDBJ whole genome shotgun (WGS) entry which is preliminary data.</text>
</comment>
<dbReference type="InterPro" id="IPR030855">
    <property type="entry name" value="Bifunct_BirA"/>
</dbReference>
<dbReference type="GO" id="GO:0005524">
    <property type="term" value="F:ATP binding"/>
    <property type="evidence" value="ECO:0007669"/>
    <property type="project" value="UniProtKB-UniRule"/>
</dbReference>
<dbReference type="Gene3D" id="3.30.930.10">
    <property type="entry name" value="Bira Bifunctional Protein, Domain 2"/>
    <property type="match status" value="1"/>
</dbReference>
<dbReference type="InterPro" id="IPR003142">
    <property type="entry name" value="BPL_C"/>
</dbReference>